<proteinExistence type="predicted"/>
<feature type="domain" description="Post-SET" evidence="9">
    <location>
        <begin position="422"/>
        <end position="438"/>
    </location>
</feature>
<evidence type="ECO:0000256" key="1">
    <source>
        <dbReference type="ARBA" id="ARBA00004123"/>
    </source>
</evidence>
<dbReference type="SMART" id="SM00317">
    <property type="entry name" value="SET"/>
    <property type="match status" value="1"/>
</dbReference>
<dbReference type="InterPro" id="IPR025787">
    <property type="entry name" value="Hist-Lys_N-MeTrfase_SET2_plant"/>
</dbReference>
<evidence type="ECO:0000256" key="7">
    <source>
        <dbReference type="ARBA" id="ARBA00023242"/>
    </source>
</evidence>
<dbReference type="Gene3D" id="3.30.40.10">
    <property type="entry name" value="Zinc/RING finger domain, C3HC4 (zinc finger)"/>
    <property type="match status" value="1"/>
</dbReference>
<keyword evidence="11" id="KW-1185">Reference proteome</keyword>
<evidence type="ECO:0000313" key="11">
    <source>
        <dbReference type="Proteomes" id="UP001515500"/>
    </source>
</evidence>
<dbReference type="PANTHER" id="PTHR22884">
    <property type="entry name" value="SET DOMAIN PROTEINS"/>
    <property type="match status" value="1"/>
</dbReference>
<reference evidence="12" key="1">
    <citation type="submission" date="2025-08" db="UniProtKB">
        <authorList>
            <consortium name="RefSeq"/>
        </authorList>
    </citation>
    <scope>IDENTIFICATION</scope>
</reference>
<dbReference type="FunFam" id="2.170.270.10:FF:000043">
    <property type="entry name" value="Histone-lysine N-methyltransferase"/>
    <property type="match status" value="1"/>
</dbReference>
<sequence length="474" mass="54221">MPDLSNLLPVLQPCTPTYLADVGSVGQNRKWSRRSRFPVVKRDRMGGKKLGGGKSLEEYVKAWTEKKIADGSDEKQCSLPFLDNAPRMVECCNCSKCIYPGEELSCSVSRCRVVYHRTCAPELAGLSKSRKFKCPQHACFNCKKKSHWRCVRCTMATHPHCSPWPTEVRSLPNQPGWAVCWKHPADWRMLNKHADLTGDIEEAFQRLPLPYIDEEFSVGMNWKDFMESQAEPAPYVHIKRNIYLFKKKRDYANDDVGCRNCTFDSTCRSDCECRGLSISCSKACHCADSCQNRPFRKDKKIKVVKTKLCGWGVEALESIEKGDFVIEYIGEVINDAACEQRLWDMKRRGDQNFYMCEIRKDFTIDATFKGNASRFLNHSCDPNCKLEKWQVDGETRVGVFASRSIKPGEPLTYDYRFVHFGSMVKCFCGASNCQGFLGSKRKNNEMTMSWGCKRPRTAIKVKGKQLIHLNVIPF</sequence>
<evidence type="ECO:0000259" key="9">
    <source>
        <dbReference type="PROSITE" id="PS50868"/>
    </source>
</evidence>
<evidence type="ECO:0000256" key="5">
    <source>
        <dbReference type="ARBA" id="ARBA00022679"/>
    </source>
</evidence>
<dbReference type="GO" id="GO:0000785">
    <property type="term" value="C:chromatin"/>
    <property type="evidence" value="ECO:0007669"/>
    <property type="project" value="EnsemblPlants"/>
</dbReference>
<feature type="domain" description="SET" evidence="8">
    <location>
        <begin position="299"/>
        <end position="416"/>
    </location>
</feature>
<evidence type="ECO:0000259" key="10">
    <source>
        <dbReference type="PROSITE" id="PS51215"/>
    </source>
</evidence>
<keyword evidence="4" id="KW-0489">Methyltransferase</keyword>
<protein>
    <submittedName>
        <fullName evidence="12">Histone-lysine N-methyltransferase ASHR3</fullName>
    </submittedName>
</protein>
<dbReference type="GO" id="GO:0005634">
    <property type="term" value="C:nucleus"/>
    <property type="evidence" value="ECO:0007669"/>
    <property type="project" value="UniProtKB-SubCell"/>
</dbReference>
<dbReference type="GO" id="GO:0032259">
    <property type="term" value="P:methylation"/>
    <property type="evidence" value="ECO:0007669"/>
    <property type="project" value="UniProtKB-KW"/>
</dbReference>
<dbReference type="InterPro" id="IPR003616">
    <property type="entry name" value="Post-SET_dom"/>
</dbReference>
<dbReference type="InterPro" id="IPR013083">
    <property type="entry name" value="Znf_RING/FYVE/PHD"/>
</dbReference>
<accession>A0AB40BS51</accession>
<dbReference type="InterPro" id="IPR006560">
    <property type="entry name" value="AWS_dom"/>
</dbReference>
<gene>
    <name evidence="12" type="primary">LOC120266602</name>
</gene>
<comment type="subcellular location">
    <subcellularLocation>
        <location evidence="2">Chromosome</location>
    </subcellularLocation>
    <subcellularLocation>
        <location evidence="1">Nucleus</location>
    </subcellularLocation>
</comment>
<dbReference type="GO" id="GO:0042054">
    <property type="term" value="F:histone methyltransferase activity"/>
    <property type="evidence" value="ECO:0007669"/>
    <property type="project" value="InterPro"/>
</dbReference>
<dbReference type="InterPro" id="IPR050777">
    <property type="entry name" value="SET2_Histone-Lys_MeTrsfase"/>
</dbReference>
<dbReference type="Gene3D" id="2.170.270.10">
    <property type="entry name" value="SET domain"/>
    <property type="match status" value="1"/>
</dbReference>
<dbReference type="Pfam" id="PF00856">
    <property type="entry name" value="SET"/>
    <property type="match status" value="1"/>
</dbReference>
<keyword evidence="6" id="KW-0949">S-adenosyl-L-methionine</keyword>
<dbReference type="GeneID" id="120266602"/>
<dbReference type="CDD" id="cd19175">
    <property type="entry name" value="SET_ASHR3-like"/>
    <property type="match status" value="1"/>
</dbReference>
<organism evidence="11 12">
    <name type="scientific">Dioscorea cayennensis subsp. rotundata</name>
    <name type="common">White Guinea yam</name>
    <name type="synonym">Dioscorea rotundata</name>
    <dbReference type="NCBI Taxonomy" id="55577"/>
    <lineage>
        <taxon>Eukaryota</taxon>
        <taxon>Viridiplantae</taxon>
        <taxon>Streptophyta</taxon>
        <taxon>Embryophyta</taxon>
        <taxon>Tracheophyta</taxon>
        <taxon>Spermatophyta</taxon>
        <taxon>Magnoliopsida</taxon>
        <taxon>Liliopsida</taxon>
        <taxon>Dioscoreales</taxon>
        <taxon>Dioscoreaceae</taxon>
        <taxon>Dioscorea</taxon>
    </lineage>
</organism>
<dbReference type="AlphaFoldDB" id="A0AB40BS51"/>
<dbReference type="PROSITE" id="PS51215">
    <property type="entry name" value="AWS"/>
    <property type="match status" value="1"/>
</dbReference>
<keyword evidence="3" id="KW-0158">Chromosome</keyword>
<evidence type="ECO:0000313" key="12">
    <source>
        <dbReference type="RefSeq" id="XP_039130176.1"/>
    </source>
</evidence>
<feature type="domain" description="AWS" evidence="10">
    <location>
        <begin position="254"/>
        <end position="299"/>
    </location>
</feature>
<keyword evidence="7" id="KW-0539">Nucleus</keyword>
<evidence type="ECO:0000259" key="8">
    <source>
        <dbReference type="PROSITE" id="PS50280"/>
    </source>
</evidence>
<dbReference type="PROSITE" id="PS51578">
    <property type="entry name" value="SAM_MT43_SET2_2"/>
    <property type="match status" value="1"/>
</dbReference>
<dbReference type="SUPFAM" id="SSF82199">
    <property type="entry name" value="SET domain"/>
    <property type="match status" value="1"/>
</dbReference>
<name>A0AB40BS51_DIOCR</name>
<evidence type="ECO:0000256" key="2">
    <source>
        <dbReference type="ARBA" id="ARBA00004286"/>
    </source>
</evidence>
<dbReference type="PROSITE" id="PS50280">
    <property type="entry name" value="SET"/>
    <property type="match status" value="1"/>
</dbReference>
<dbReference type="InterPro" id="IPR047893">
    <property type="entry name" value="ASHR3-like_SET"/>
</dbReference>
<dbReference type="RefSeq" id="XP_039130176.1">
    <property type="nucleotide sequence ID" value="XM_039274242.1"/>
</dbReference>
<evidence type="ECO:0000256" key="3">
    <source>
        <dbReference type="ARBA" id="ARBA00022454"/>
    </source>
</evidence>
<dbReference type="Proteomes" id="UP001515500">
    <property type="component" value="Chromosome 8"/>
</dbReference>
<keyword evidence="5" id="KW-0808">Transferase</keyword>
<dbReference type="InterPro" id="IPR046341">
    <property type="entry name" value="SET_dom_sf"/>
</dbReference>
<evidence type="ECO:0000256" key="4">
    <source>
        <dbReference type="ARBA" id="ARBA00022603"/>
    </source>
</evidence>
<evidence type="ECO:0000256" key="6">
    <source>
        <dbReference type="ARBA" id="ARBA00022691"/>
    </source>
</evidence>
<dbReference type="PROSITE" id="PS50868">
    <property type="entry name" value="POST_SET"/>
    <property type="match status" value="1"/>
</dbReference>
<dbReference type="InterPro" id="IPR001214">
    <property type="entry name" value="SET_dom"/>
</dbReference>